<accession>A0A2T5BXM7</accession>
<comment type="caution">
    <text evidence="1">The sequence shown here is derived from an EMBL/GenBank/DDBJ whole genome shotgun (WGS) entry which is preliminary data.</text>
</comment>
<protein>
    <submittedName>
        <fullName evidence="1">Uncharacterized protein</fullName>
    </submittedName>
</protein>
<name>A0A2T5BXM7_9BACT</name>
<dbReference type="OrthoDB" id="9838895at2"/>
<evidence type="ECO:0000313" key="1">
    <source>
        <dbReference type="EMBL" id="PTN05626.1"/>
    </source>
</evidence>
<dbReference type="RefSeq" id="WP_107823727.1">
    <property type="nucleotide sequence ID" value="NZ_OY782574.1"/>
</dbReference>
<evidence type="ECO:0000313" key="2">
    <source>
        <dbReference type="Proteomes" id="UP000243525"/>
    </source>
</evidence>
<reference evidence="1 2" key="1">
    <citation type="submission" date="2018-04" db="EMBL/GenBank/DDBJ databases">
        <title>Genomic Encyclopedia of Archaeal and Bacterial Type Strains, Phase II (KMG-II): from individual species to whole genera.</title>
        <authorList>
            <person name="Goeker M."/>
        </authorList>
    </citation>
    <scope>NUCLEOTIDE SEQUENCE [LARGE SCALE GENOMIC DNA]</scope>
    <source>
        <strain evidence="1 2">DSM 28823</strain>
    </source>
</reference>
<dbReference type="EMBL" id="QAAD01000026">
    <property type="protein sequence ID" value="PTN05626.1"/>
    <property type="molecule type" value="Genomic_DNA"/>
</dbReference>
<keyword evidence="2" id="KW-1185">Reference proteome</keyword>
<sequence length="143" mass="16638">MKNNGAKFWTIDQDTLQKLQTLKAFVDYVAKLKETSSDHKHNAQELKYLIANLDKPETFKQWCVCIDIYDPVLQCGDYGEEAEFTGRIGHSGLSWEFLKFASRKEWWIKKVIRMKRRSFMVVSTLTTTFKLRGSGVTMTIQGF</sequence>
<dbReference type="AlphaFoldDB" id="A0A2T5BXM7"/>
<gene>
    <name evidence="1" type="ORF">C8N47_12646</name>
</gene>
<proteinExistence type="predicted"/>
<dbReference type="Proteomes" id="UP000243525">
    <property type="component" value="Unassembled WGS sequence"/>
</dbReference>
<organism evidence="1 2">
    <name type="scientific">Mangrovibacterium marinum</name>
    <dbReference type="NCBI Taxonomy" id="1639118"/>
    <lineage>
        <taxon>Bacteria</taxon>
        <taxon>Pseudomonadati</taxon>
        <taxon>Bacteroidota</taxon>
        <taxon>Bacteroidia</taxon>
        <taxon>Marinilabiliales</taxon>
        <taxon>Prolixibacteraceae</taxon>
        <taxon>Mangrovibacterium</taxon>
    </lineage>
</organism>